<dbReference type="AlphaFoldDB" id="A0A1C3K8W0"/>
<reference evidence="2" key="1">
    <citation type="submission" date="2016-04" db="EMBL/GenBank/DDBJ databases">
        <authorList>
            <person name="Szabo Gitta"/>
        </authorList>
    </citation>
    <scope>NUCLEOTIDE SEQUENCE [LARGE SCALE GENOMIC DNA]</scope>
</reference>
<dbReference type="Proteomes" id="UP000092845">
    <property type="component" value="Unassembled WGS sequence"/>
</dbReference>
<protein>
    <submittedName>
        <fullName evidence="1">Uncharacterized protein</fullName>
    </submittedName>
</protein>
<sequence length="115" mass="12901">MLIGMHANISPLLPPTAACAMPRAALHCKTHRRPGSYNYRRNDTNTSCAQREWYINKSVAPCPAWIAGNVRPKHARTPPVGVRRRHGLQTQGVRRVALHVSLLQVPMARILYFAL</sequence>
<name>A0A1C3K8W0_TREPR</name>
<proteinExistence type="predicted"/>
<accession>A0A1C3K8W0</accession>
<dbReference type="EMBL" id="FLRF01000002">
    <property type="protein sequence ID" value="SBT62958.1"/>
    <property type="molecule type" value="Genomic_DNA"/>
</dbReference>
<evidence type="ECO:0000313" key="2">
    <source>
        <dbReference type="Proteomes" id="UP000092845"/>
    </source>
</evidence>
<organism evidence="1 2">
    <name type="scientific">Tremblaya princeps</name>
    <dbReference type="NCBI Taxonomy" id="189385"/>
    <lineage>
        <taxon>Bacteria</taxon>
        <taxon>Pseudomonadati</taxon>
        <taxon>Pseudomonadota</taxon>
        <taxon>Betaproteobacteria</taxon>
        <taxon>Candidatus Tremblayella</taxon>
    </lineage>
</organism>
<evidence type="ECO:0000313" key="1">
    <source>
        <dbReference type="EMBL" id="SBT62958.1"/>
    </source>
</evidence>
<gene>
    <name evidence="1" type="ORF">TREMTM_B_00210</name>
</gene>